<proteinExistence type="inferred from homology"/>
<dbReference type="SUPFAM" id="SSF55681">
    <property type="entry name" value="Class II aaRS and biotin synthetases"/>
    <property type="match status" value="1"/>
</dbReference>
<keyword evidence="21" id="KW-1185">Reference proteome</keyword>
<comment type="catalytic activity">
    <reaction evidence="14 15">
        <text>tRNA(Phe) + L-phenylalanine + ATP = L-phenylalanyl-tRNA(Phe) + AMP + diphosphate + H(+)</text>
        <dbReference type="Rhea" id="RHEA:19413"/>
        <dbReference type="Rhea" id="RHEA-COMP:9668"/>
        <dbReference type="Rhea" id="RHEA-COMP:9699"/>
        <dbReference type="ChEBI" id="CHEBI:15378"/>
        <dbReference type="ChEBI" id="CHEBI:30616"/>
        <dbReference type="ChEBI" id="CHEBI:33019"/>
        <dbReference type="ChEBI" id="CHEBI:58095"/>
        <dbReference type="ChEBI" id="CHEBI:78442"/>
        <dbReference type="ChEBI" id="CHEBI:78531"/>
        <dbReference type="ChEBI" id="CHEBI:456215"/>
        <dbReference type="EC" id="6.1.1.20"/>
    </reaction>
</comment>
<dbReference type="PANTHER" id="PTHR10947:SF0">
    <property type="entry name" value="PHENYLALANINE--TRNA LIGASE BETA SUBUNIT"/>
    <property type="match status" value="1"/>
</dbReference>
<keyword evidence="13 15" id="KW-0030">Aminoacyl-tRNA synthetase</keyword>
<comment type="caution">
    <text evidence="20">The sequence shown here is derived from an EMBL/GenBank/DDBJ whole genome shotgun (WGS) entry which is preliminary data.</text>
</comment>
<reference evidence="20 21" key="1">
    <citation type="submission" date="2019-02" db="EMBL/GenBank/DDBJ databases">
        <title>Pedobacter sp. RP-1-13 sp. nov., isolated from Arctic soil.</title>
        <authorList>
            <person name="Dahal R.H."/>
        </authorList>
    </citation>
    <scope>NUCLEOTIDE SEQUENCE [LARGE SCALE GENOMIC DNA]</scope>
    <source>
        <strain evidence="20 21">RP-1-13</strain>
    </source>
</reference>
<keyword evidence="6 15" id="KW-0436">Ligase</keyword>
<keyword evidence="8 15" id="KW-0547">Nucleotide-binding</keyword>
<dbReference type="EC" id="6.1.1.20" evidence="15"/>
<evidence type="ECO:0000256" key="13">
    <source>
        <dbReference type="ARBA" id="ARBA00023146"/>
    </source>
</evidence>
<sequence>MKISYNWLKQFIQTEKTPQEISLILTNIGLEVESLEKVQPIVGGLEGLVIGHVVECEQHPNADRLRVTKVNVGTGELLQIVCGAPNVGVNQKVVVATVGTTVFPNEGEPFKINKSKIRGEVSEGMICAEDEIGLGASHAGIMILPEDTEIGIAARSYFKMEDDFVFEIGLTPNRADAASHLGVARDLAAYLRTSYQMPDVAAFKTLNENLSIAVEVEDSEACPRYSSVTIAGVTVKSSPDWLKDKLKVIGIRPINNIVDVTNYVLHELGLPLHAFDADKIKGKQVIVKKVAEGTPFVTLDDVERKLSADDLMICNAEEPMCIAGVFGGKTSGISEQTTNVFLESAYFNSVSVRKTSKRHNLKTDASFRYERGADPEITLYALKRAALLIREVAGGEISSSISDVYPVKSNPFDVEVSYANIVKLIGQDIPAAEIKAIILALGIDVAAETAEGLSLKVPAYKVDVTRECDVTEEVLRIYGYNNIHIPTKVNASLAFTAKPNKENVQNLIADMLTANGFLEIWCNSLTRSAYSKNPDEAVQILNPLSSDLNVMRQSLLQPALESVAYNQNRRNSDLKLYEFGKTYHLINEQYIERPRLLVLISGAKQSEQWNHITTPSTFYNLKAAVDAVISRLGLSNFQSEEIKDENFAYGLKYFRGAQTLVSFGAATAGDRKQAGVDAAVFYADFDWALLLDAVRKNKIVNKDVPKYPAVRRDLSMLVDEQVTFGDLESIAFKTEKKLLKEVQIFDVYQGDKLPLGKKSYALNFTLQDEEQTLTDKQIDAIMQKIIANLAQSAKAEIRK</sequence>
<gene>
    <name evidence="15" type="primary">pheT</name>
    <name evidence="20" type="ORF">EZ428_22870</name>
</gene>
<dbReference type="InterPro" id="IPR004532">
    <property type="entry name" value="Phe-tRNA-ligase_IIc_bsu_bact"/>
</dbReference>
<dbReference type="GO" id="GO:0004826">
    <property type="term" value="F:phenylalanine-tRNA ligase activity"/>
    <property type="evidence" value="ECO:0007669"/>
    <property type="project" value="UniProtKB-UniRule"/>
</dbReference>
<dbReference type="PROSITE" id="PS51483">
    <property type="entry name" value="B5"/>
    <property type="match status" value="1"/>
</dbReference>
<evidence type="ECO:0000256" key="2">
    <source>
        <dbReference type="ARBA" id="ARBA00008653"/>
    </source>
</evidence>
<keyword evidence="12 15" id="KW-0648">Protein biosynthesis</keyword>
<dbReference type="PROSITE" id="PS50886">
    <property type="entry name" value="TRBD"/>
    <property type="match status" value="1"/>
</dbReference>
<dbReference type="GO" id="GO:0006432">
    <property type="term" value="P:phenylalanyl-tRNA aminoacylation"/>
    <property type="evidence" value="ECO:0007669"/>
    <property type="project" value="UniProtKB-UniRule"/>
</dbReference>
<dbReference type="InterPro" id="IPR045864">
    <property type="entry name" value="aa-tRNA-synth_II/BPL/LPL"/>
</dbReference>
<evidence type="ECO:0000256" key="15">
    <source>
        <dbReference type="HAMAP-Rule" id="MF_00283"/>
    </source>
</evidence>
<evidence type="ECO:0000313" key="21">
    <source>
        <dbReference type="Proteomes" id="UP000292884"/>
    </source>
</evidence>
<dbReference type="RefSeq" id="WP_131555661.1">
    <property type="nucleotide sequence ID" value="NZ_SJSK01000008.1"/>
</dbReference>
<evidence type="ECO:0000256" key="5">
    <source>
        <dbReference type="ARBA" id="ARBA00022555"/>
    </source>
</evidence>
<dbReference type="FunFam" id="3.50.40.10:FF:000001">
    <property type="entry name" value="Phenylalanine--tRNA ligase beta subunit"/>
    <property type="match status" value="1"/>
</dbReference>
<dbReference type="HAMAP" id="MF_00283">
    <property type="entry name" value="Phe_tRNA_synth_beta1"/>
    <property type="match status" value="1"/>
</dbReference>
<dbReference type="InterPro" id="IPR009061">
    <property type="entry name" value="DNA-bd_dom_put_sf"/>
</dbReference>
<dbReference type="InterPro" id="IPR020825">
    <property type="entry name" value="Phe-tRNA_synthase-like_B3/B4"/>
</dbReference>
<dbReference type="NCBIfam" id="NF045760">
    <property type="entry name" value="YtpR"/>
    <property type="match status" value="1"/>
</dbReference>
<dbReference type="Pfam" id="PF17759">
    <property type="entry name" value="tRNA_synthFbeta"/>
    <property type="match status" value="1"/>
</dbReference>
<feature type="domain" description="TRNA-binding" evidence="17">
    <location>
        <begin position="42"/>
        <end position="155"/>
    </location>
</feature>
<comment type="similarity">
    <text evidence="2 15">Belongs to the phenylalanyl-tRNA synthetase beta subunit family. Type 1 subfamily.</text>
</comment>
<dbReference type="Pfam" id="PF03147">
    <property type="entry name" value="FDX-ACB"/>
    <property type="match status" value="1"/>
</dbReference>
<dbReference type="SMART" id="SM00896">
    <property type="entry name" value="FDX-ACB"/>
    <property type="match status" value="1"/>
</dbReference>
<comment type="cofactor">
    <cofactor evidence="15">
        <name>Mg(2+)</name>
        <dbReference type="ChEBI" id="CHEBI:18420"/>
    </cofactor>
    <text evidence="15">Binds 2 magnesium ions per tetramer.</text>
</comment>
<evidence type="ECO:0000256" key="8">
    <source>
        <dbReference type="ARBA" id="ARBA00022741"/>
    </source>
</evidence>
<keyword evidence="4 15" id="KW-0963">Cytoplasm</keyword>
<evidence type="ECO:0000256" key="16">
    <source>
        <dbReference type="PROSITE-ProRule" id="PRU00209"/>
    </source>
</evidence>
<keyword evidence="5 16" id="KW-0820">tRNA-binding</keyword>
<dbReference type="InterPro" id="IPR005121">
    <property type="entry name" value="Fdx_antiC-bd"/>
</dbReference>
<dbReference type="FunFam" id="2.40.50.140:FF:000045">
    <property type="entry name" value="Phenylalanine--tRNA ligase beta subunit"/>
    <property type="match status" value="1"/>
</dbReference>
<dbReference type="EMBL" id="SJSK01000008">
    <property type="protein sequence ID" value="TCC87045.1"/>
    <property type="molecule type" value="Genomic_DNA"/>
</dbReference>
<keyword evidence="11 16" id="KW-0694">RNA-binding</keyword>
<keyword evidence="10 15" id="KW-0460">Magnesium</keyword>
<dbReference type="InterPro" id="IPR036690">
    <property type="entry name" value="Fdx_antiC-bd_sf"/>
</dbReference>
<evidence type="ECO:0000256" key="6">
    <source>
        <dbReference type="ARBA" id="ARBA00022598"/>
    </source>
</evidence>
<evidence type="ECO:0000256" key="11">
    <source>
        <dbReference type="ARBA" id="ARBA00022884"/>
    </source>
</evidence>
<dbReference type="Gene3D" id="3.30.56.10">
    <property type="match status" value="2"/>
</dbReference>
<evidence type="ECO:0000256" key="14">
    <source>
        <dbReference type="ARBA" id="ARBA00049255"/>
    </source>
</evidence>
<keyword evidence="9 15" id="KW-0067">ATP-binding</keyword>
<name>A0A4R0MKA8_9SPHI</name>
<dbReference type="GO" id="GO:0009328">
    <property type="term" value="C:phenylalanine-tRNA ligase complex"/>
    <property type="evidence" value="ECO:0007669"/>
    <property type="project" value="TreeGrafter"/>
</dbReference>
<feature type="domain" description="B5" evidence="19">
    <location>
        <begin position="409"/>
        <end position="485"/>
    </location>
</feature>
<evidence type="ECO:0000256" key="12">
    <source>
        <dbReference type="ARBA" id="ARBA00022917"/>
    </source>
</evidence>
<dbReference type="SMART" id="SM00874">
    <property type="entry name" value="B5"/>
    <property type="match status" value="1"/>
</dbReference>
<organism evidence="20 21">
    <name type="scientific">Pedobacter frigiditerrae</name>
    <dbReference type="NCBI Taxonomy" id="2530452"/>
    <lineage>
        <taxon>Bacteria</taxon>
        <taxon>Pseudomonadati</taxon>
        <taxon>Bacteroidota</taxon>
        <taxon>Sphingobacteriia</taxon>
        <taxon>Sphingobacteriales</taxon>
        <taxon>Sphingobacteriaceae</taxon>
        <taxon>Pedobacter</taxon>
    </lineage>
</organism>
<dbReference type="InterPro" id="IPR005146">
    <property type="entry name" value="B3/B4_tRNA-bd"/>
</dbReference>
<dbReference type="InterPro" id="IPR045060">
    <property type="entry name" value="Phe-tRNA-ligase_IIc_bsu"/>
</dbReference>
<dbReference type="Pfam" id="PF03483">
    <property type="entry name" value="B3_4"/>
    <property type="match status" value="1"/>
</dbReference>
<evidence type="ECO:0000256" key="1">
    <source>
        <dbReference type="ARBA" id="ARBA00004496"/>
    </source>
</evidence>
<dbReference type="GO" id="GO:0000287">
    <property type="term" value="F:magnesium ion binding"/>
    <property type="evidence" value="ECO:0007669"/>
    <property type="project" value="UniProtKB-UniRule"/>
</dbReference>
<evidence type="ECO:0000256" key="3">
    <source>
        <dbReference type="ARBA" id="ARBA00011209"/>
    </source>
</evidence>
<dbReference type="OrthoDB" id="9805455at2"/>
<evidence type="ECO:0000256" key="10">
    <source>
        <dbReference type="ARBA" id="ARBA00022842"/>
    </source>
</evidence>
<dbReference type="InterPro" id="IPR033714">
    <property type="entry name" value="tRNA_bind_bactPheRS"/>
</dbReference>
<dbReference type="GO" id="GO:0000049">
    <property type="term" value="F:tRNA binding"/>
    <property type="evidence" value="ECO:0007669"/>
    <property type="project" value="UniProtKB-UniRule"/>
</dbReference>
<accession>A0A4R0MKA8</accession>
<dbReference type="NCBIfam" id="TIGR00472">
    <property type="entry name" value="pheT_bact"/>
    <property type="match status" value="1"/>
</dbReference>
<dbReference type="Gene3D" id="3.50.40.10">
    <property type="entry name" value="Phenylalanyl-trna Synthetase, Chain B, domain 3"/>
    <property type="match status" value="1"/>
</dbReference>
<dbReference type="Gene3D" id="2.40.50.140">
    <property type="entry name" value="Nucleic acid-binding proteins"/>
    <property type="match status" value="1"/>
</dbReference>
<dbReference type="PROSITE" id="PS51447">
    <property type="entry name" value="FDX_ACB"/>
    <property type="match status" value="1"/>
</dbReference>
<feature type="domain" description="FDX-ACB" evidence="18">
    <location>
        <begin position="705"/>
        <end position="798"/>
    </location>
</feature>
<dbReference type="SUPFAM" id="SSF46955">
    <property type="entry name" value="Putative DNA-binding domain"/>
    <property type="match status" value="1"/>
</dbReference>
<dbReference type="Gene3D" id="3.30.70.380">
    <property type="entry name" value="Ferrodoxin-fold anticodon-binding domain"/>
    <property type="match status" value="1"/>
</dbReference>
<comment type="subcellular location">
    <subcellularLocation>
        <location evidence="1 15">Cytoplasm</location>
    </subcellularLocation>
</comment>
<evidence type="ECO:0000259" key="19">
    <source>
        <dbReference type="PROSITE" id="PS51483"/>
    </source>
</evidence>
<dbReference type="InterPro" id="IPR041616">
    <property type="entry name" value="PheRS_beta_core"/>
</dbReference>
<dbReference type="SUPFAM" id="SSF54991">
    <property type="entry name" value="Anticodon-binding domain of PheRS"/>
    <property type="match status" value="1"/>
</dbReference>
<evidence type="ECO:0000259" key="18">
    <source>
        <dbReference type="PROSITE" id="PS51447"/>
    </source>
</evidence>
<protein>
    <recommendedName>
        <fullName evidence="15">Phenylalanine--tRNA ligase beta subunit</fullName>
        <ecNumber evidence="15">6.1.1.20</ecNumber>
    </recommendedName>
    <alternativeName>
        <fullName evidence="15">Phenylalanyl-tRNA synthetase beta subunit</fullName>
        <shortName evidence="15">PheRS</shortName>
    </alternativeName>
</protein>
<dbReference type="Pfam" id="PF03484">
    <property type="entry name" value="B5"/>
    <property type="match status" value="1"/>
</dbReference>
<evidence type="ECO:0000256" key="4">
    <source>
        <dbReference type="ARBA" id="ARBA00022490"/>
    </source>
</evidence>
<dbReference type="InterPro" id="IPR002547">
    <property type="entry name" value="tRNA-bd_dom"/>
</dbReference>
<comment type="subunit">
    <text evidence="3 15">Tetramer of two alpha and two beta subunits.</text>
</comment>
<dbReference type="InterPro" id="IPR012340">
    <property type="entry name" value="NA-bd_OB-fold"/>
</dbReference>
<dbReference type="Gene3D" id="3.30.930.10">
    <property type="entry name" value="Bira Bifunctional Protein, Domain 2"/>
    <property type="match status" value="1"/>
</dbReference>
<dbReference type="SUPFAM" id="SSF50249">
    <property type="entry name" value="Nucleic acid-binding proteins"/>
    <property type="match status" value="1"/>
</dbReference>
<dbReference type="CDD" id="cd02796">
    <property type="entry name" value="tRNA_bind_bactPheRS"/>
    <property type="match status" value="1"/>
</dbReference>
<feature type="binding site" evidence="15">
    <location>
        <position position="463"/>
    </location>
    <ligand>
        <name>Mg(2+)</name>
        <dbReference type="ChEBI" id="CHEBI:18420"/>
        <note>shared with alpha subunit</note>
    </ligand>
</feature>
<dbReference type="SMART" id="SM00873">
    <property type="entry name" value="B3_4"/>
    <property type="match status" value="1"/>
</dbReference>
<evidence type="ECO:0000256" key="7">
    <source>
        <dbReference type="ARBA" id="ARBA00022723"/>
    </source>
</evidence>
<feature type="binding site" evidence="15">
    <location>
        <position position="469"/>
    </location>
    <ligand>
        <name>Mg(2+)</name>
        <dbReference type="ChEBI" id="CHEBI:18420"/>
        <note>shared with alpha subunit</note>
    </ligand>
</feature>
<evidence type="ECO:0000313" key="20">
    <source>
        <dbReference type="EMBL" id="TCC87045.1"/>
    </source>
</evidence>
<dbReference type="Proteomes" id="UP000292884">
    <property type="component" value="Unassembled WGS sequence"/>
</dbReference>
<evidence type="ECO:0000256" key="9">
    <source>
        <dbReference type="ARBA" id="ARBA00022840"/>
    </source>
</evidence>
<feature type="binding site" evidence="15">
    <location>
        <position position="473"/>
    </location>
    <ligand>
        <name>Mg(2+)</name>
        <dbReference type="ChEBI" id="CHEBI:18420"/>
        <note>shared with alpha subunit</note>
    </ligand>
</feature>
<dbReference type="AlphaFoldDB" id="A0A4R0MKA8"/>
<evidence type="ECO:0000259" key="17">
    <source>
        <dbReference type="PROSITE" id="PS50886"/>
    </source>
</evidence>
<dbReference type="SUPFAM" id="SSF56037">
    <property type="entry name" value="PheT/TilS domain"/>
    <property type="match status" value="1"/>
</dbReference>
<dbReference type="InterPro" id="IPR005147">
    <property type="entry name" value="tRNA_synthase_B5-dom"/>
</dbReference>
<feature type="binding site" evidence="15">
    <location>
        <position position="472"/>
    </location>
    <ligand>
        <name>Mg(2+)</name>
        <dbReference type="ChEBI" id="CHEBI:18420"/>
        <note>shared with alpha subunit</note>
    </ligand>
</feature>
<dbReference type="PANTHER" id="PTHR10947">
    <property type="entry name" value="PHENYLALANYL-TRNA SYNTHETASE BETA CHAIN AND LEUCINE-RICH REPEAT-CONTAINING PROTEIN 47"/>
    <property type="match status" value="1"/>
</dbReference>
<keyword evidence="7 15" id="KW-0479">Metal-binding</keyword>
<dbReference type="GO" id="GO:0005524">
    <property type="term" value="F:ATP binding"/>
    <property type="evidence" value="ECO:0007669"/>
    <property type="project" value="UniProtKB-UniRule"/>
</dbReference>
<dbReference type="Pfam" id="PF01588">
    <property type="entry name" value="tRNA_bind"/>
    <property type="match status" value="1"/>
</dbReference>
<dbReference type="FunFam" id="3.30.70.380:FF:000001">
    <property type="entry name" value="Phenylalanine--tRNA ligase beta subunit"/>
    <property type="match status" value="1"/>
</dbReference>